<dbReference type="RefSeq" id="XP_022139907.1">
    <property type="nucleotide sequence ID" value="XM_022284215.1"/>
</dbReference>
<evidence type="ECO:0000313" key="9">
    <source>
        <dbReference type="RefSeq" id="XP_022139907.1"/>
    </source>
</evidence>
<dbReference type="Proteomes" id="UP000504603">
    <property type="component" value="Unplaced"/>
</dbReference>
<gene>
    <name evidence="8 9" type="primary">LOC111010706</name>
</gene>
<comment type="cofactor">
    <cofactor evidence="1">
        <name>Mg(2+)</name>
        <dbReference type="ChEBI" id="CHEBI:18420"/>
    </cofactor>
</comment>
<dbReference type="GeneID" id="111010706"/>
<keyword evidence="2" id="KW-0479">Metal-binding</keyword>
<dbReference type="InterPro" id="IPR008930">
    <property type="entry name" value="Terpenoid_cyclase/PrenylTrfase"/>
</dbReference>
<dbReference type="SUPFAM" id="SSF48239">
    <property type="entry name" value="Terpenoid cyclases/Protein prenyltransferases"/>
    <property type="match status" value="1"/>
</dbReference>
<protein>
    <submittedName>
        <fullName evidence="8 9">(3S,6E)-nerolidol synthase 1-like</fullName>
    </submittedName>
</protein>
<evidence type="ECO:0000259" key="6">
    <source>
        <dbReference type="Pfam" id="PF03936"/>
    </source>
</evidence>
<accession>A0A6J1CE33</accession>
<dbReference type="InterPro" id="IPR036965">
    <property type="entry name" value="Terpene_synth_N_sf"/>
</dbReference>
<keyword evidence="3" id="KW-0460">Magnesium</keyword>
<feature type="domain" description="Terpene synthase N-terminal" evidence="5">
    <location>
        <begin position="83"/>
        <end position="207"/>
    </location>
</feature>
<dbReference type="InterPro" id="IPR005630">
    <property type="entry name" value="Terpene_synthase_metal-bd"/>
</dbReference>
<dbReference type="Pfam" id="PF01397">
    <property type="entry name" value="Terpene_synth"/>
    <property type="match status" value="1"/>
</dbReference>
<dbReference type="InterPro" id="IPR034741">
    <property type="entry name" value="Terpene_cyclase-like_1_C"/>
</dbReference>
<dbReference type="AlphaFoldDB" id="A0A6J1CE33"/>
<evidence type="ECO:0000256" key="3">
    <source>
        <dbReference type="ARBA" id="ARBA00022842"/>
    </source>
</evidence>
<evidence type="ECO:0000259" key="5">
    <source>
        <dbReference type="Pfam" id="PF01397"/>
    </source>
</evidence>
<feature type="domain" description="Terpene synthase metal-binding" evidence="6">
    <location>
        <begin position="280"/>
        <end position="519"/>
    </location>
</feature>
<evidence type="ECO:0000256" key="2">
    <source>
        <dbReference type="ARBA" id="ARBA00022723"/>
    </source>
</evidence>
<evidence type="ECO:0000313" key="7">
    <source>
        <dbReference type="Proteomes" id="UP000504603"/>
    </source>
</evidence>
<dbReference type="SFLD" id="SFLDS00005">
    <property type="entry name" value="Isoprenoid_Synthase_Type_I"/>
    <property type="match status" value="1"/>
</dbReference>
<dbReference type="GO" id="GO:0000287">
    <property type="term" value="F:magnesium ion binding"/>
    <property type="evidence" value="ECO:0007669"/>
    <property type="project" value="InterPro"/>
</dbReference>
<organism evidence="7 8">
    <name type="scientific">Momordica charantia</name>
    <name type="common">Bitter gourd</name>
    <name type="synonym">Balsam pear</name>
    <dbReference type="NCBI Taxonomy" id="3673"/>
    <lineage>
        <taxon>Eukaryota</taxon>
        <taxon>Viridiplantae</taxon>
        <taxon>Streptophyta</taxon>
        <taxon>Embryophyta</taxon>
        <taxon>Tracheophyta</taxon>
        <taxon>Spermatophyta</taxon>
        <taxon>Magnoliopsida</taxon>
        <taxon>eudicotyledons</taxon>
        <taxon>Gunneridae</taxon>
        <taxon>Pentapetalae</taxon>
        <taxon>rosids</taxon>
        <taxon>fabids</taxon>
        <taxon>Cucurbitales</taxon>
        <taxon>Cucurbitaceae</taxon>
        <taxon>Momordiceae</taxon>
        <taxon>Momordica</taxon>
    </lineage>
</organism>
<evidence type="ECO:0000256" key="1">
    <source>
        <dbReference type="ARBA" id="ARBA00001946"/>
    </source>
</evidence>
<dbReference type="SUPFAM" id="SSF48576">
    <property type="entry name" value="Terpenoid synthases"/>
    <property type="match status" value="1"/>
</dbReference>
<dbReference type="KEGG" id="mcha:111010706"/>
<dbReference type="Gene3D" id="1.10.600.10">
    <property type="entry name" value="Farnesyl Diphosphate Synthase"/>
    <property type="match status" value="1"/>
</dbReference>
<dbReference type="Gene3D" id="1.50.10.130">
    <property type="entry name" value="Terpene synthase, N-terminal domain"/>
    <property type="match status" value="1"/>
</dbReference>
<evidence type="ECO:0000256" key="4">
    <source>
        <dbReference type="ARBA" id="ARBA00023239"/>
    </source>
</evidence>
<dbReference type="InterPro" id="IPR050148">
    <property type="entry name" value="Terpene_synthase-like"/>
</dbReference>
<dbReference type="InterPro" id="IPR008949">
    <property type="entry name" value="Isoprenoid_synthase_dom_sf"/>
</dbReference>
<dbReference type="PANTHER" id="PTHR31225:SF0">
    <property type="entry name" value="S-(+)-LINALOOL SYNTHASE, CHLOROPLASTIC"/>
    <property type="match status" value="1"/>
</dbReference>
<sequence>MALLQSVSFKSSAAPLNIHNAHHHKPMNPMIRPLANKKQTIITIPLPLICCNNKNQSVTTLSDDYGVGAATAKLKILKHVLREIGDSYECLNLIDAAQRLGIDYHFQEEIESVLHKQYILFNAVQFDPHTDLPKASLLFRLFRQQGYPASADVFKIFLDHVGKFDEELRHDIKGLTSLYEASQLCMHEEDILEEAESFSSHWLSAWAVHVDHHSAAFVHNTLAHPCHKSVAQFMVPNYFGDIQWTNKWIHILQDVARLDFNTTQRLRQNEIAQFSKWWEETDLAKELSFARNQPIKWYMGSLICLTDPCFSEERVLLAKSITFIYLIDDIFDVFGSRDELTLFTQLVCRWDLVGGKKLPNSMQVVLKSLFEVTNEISYKIYQKHGWNPASSLKKAWAKLCKAFLVEAEWLSCGHSPSAEEYLRNGIVSTGVHVVLVHVFFLLGERISKQTVELLEDDLDIILSSATILRLWDDMGNAKDENQEGRDGSYEKYYMKEHPSMCCNITRQHMMRKISEAWKTLNKESQLLSTTLPAKFIQASLNIARAVPLTYNYGRNQSLPTFEQLIEQLLFHSVEI</sequence>
<proteinExistence type="predicted"/>
<name>A0A6J1CE33_MOMCH</name>
<dbReference type="RefSeq" id="XP_022139906.1">
    <property type="nucleotide sequence ID" value="XM_022284214.1"/>
</dbReference>
<dbReference type="PANTHER" id="PTHR31225">
    <property type="entry name" value="OS04G0344100 PROTEIN-RELATED"/>
    <property type="match status" value="1"/>
</dbReference>
<reference evidence="8 9" key="1">
    <citation type="submission" date="2025-04" db="UniProtKB">
        <authorList>
            <consortium name="RefSeq"/>
        </authorList>
    </citation>
    <scope>IDENTIFICATION</scope>
    <source>
        <strain evidence="8 9">OHB3-1</strain>
    </source>
</reference>
<keyword evidence="7" id="KW-1185">Reference proteome</keyword>
<keyword evidence="4" id="KW-0456">Lyase</keyword>
<evidence type="ECO:0000313" key="8">
    <source>
        <dbReference type="RefSeq" id="XP_022139906.1"/>
    </source>
</evidence>
<dbReference type="InterPro" id="IPR001906">
    <property type="entry name" value="Terpene_synth_N"/>
</dbReference>
<dbReference type="SFLD" id="SFLDG01019">
    <property type="entry name" value="Terpene_Cyclase_Like_1_C_Termi"/>
    <property type="match status" value="1"/>
</dbReference>
<dbReference type="GO" id="GO:0010333">
    <property type="term" value="F:terpene synthase activity"/>
    <property type="evidence" value="ECO:0007669"/>
    <property type="project" value="InterPro"/>
</dbReference>
<dbReference type="OrthoDB" id="1921927at2759"/>
<dbReference type="Pfam" id="PF03936">
    <property type="entry name" value="Terpene_synth_C"/>
    <property type="match status" value="1"/>
</dbReference>
<dbReference type="GO" id="GO:0016114">
    <property type="term" value="P:terpenoid biosynthetic process"/>
    <property type="evidence" value="ECO:0007669"/>
    <property type="project" value="InterPro"/>
</dbReference>